<dbReference type="CDD" id="cd01300">
    <property type="entry name" value="YtcJ_like"/>
    <property type="match status" value="1"/>
</dbReference>
<dbReference type="InterPro" id="IPR033932">
    <property type="entry name" value="YtcJ-like"/>
</dbReference>
<name>A0ABP9CTB8_9FLAO</name>
<dbReference type="SUPFAM" id="SSF51338">
    <property type="entry name" value="Composite domain of metallo-dependent hydrolases"/>
    <property type="match status" value="1"/>
</dbReference>
<protein>
    <submittedName>
        <fullName evidence="2">Amidohydrolase</fullName>
    </submittedName>
</protein>
<accession>A0ABP9CTB8</accession>
<feature type="domain" description="Amidohydrolase 3" evidence="1">
    <location>
        <begin position="69"/>
        <end position="541"/>
    </location>
</feature>
<evidence type="ECO:0000313" key="3">
    <source>
        <dbReference type="Proteomes" id="UP001501433"/>
    </source>
</evidence>
<evidence type="ECO:0000313" key="2">
    <source>
        <dbReference type="EMBL" id="GAA4816313.1"/>
    </source>
</evidence>
<dbReference type="PROSITE" id="PS51257">
    <property type="entry name" value="PROKAR_LIPOPROTEIN"/>
    <property type="match status" value="1"/>
</dbReference>
<evidence type="ECO:0000259" key="1">
    <source>
        <dbReference type="Pfam" id="PF07969"/>
    </source>
</evidence>
<dbReference type="Pfam" id="PF07969">
    <property type="entry name" value="Amidohydro_3"/>
    <property type="match status" value="1"/>
</dbReference>
<dbReference type="EMBL" id="BAABJW010000004">
    <property type="protein sequence ID" value="GAA4816313.1"/>
    <property type="molecule type" value="Genomic_DNA"/>
</dbReference>
<dbReference type="InterPro" id="IPR032466">
    <property type="entry name" value="Metal_Hydrolase"/>
</dbReference>
<dbReference type="InterPro" id="IPR011059">
    <property type="entry name" value="Metal-dep_hydrolase_composite"/>
</dbReference>
<dbReference type="Proteomes" id="UP001501433">
    <property type="component" value="Unassembled WGS sequence"/>
</dbReference>
<dbReference type="Gene3D" id="2.30.40.10">
    <property type="entry name" value="Urease, subunit C, domain 1"/>
    <property type="match status" value="1"/>
</dbReference>
<dbReference type="PANTHER" id="PTHR22642">
    <property type="entry name" value="IMIDAZOLONEPROPIONASE"/>
    <property type="match status" value="1"/>
</dbReference>
<gene>
    <name evidence="2" type="ORF">GCM10023330_25800</name>
</gene>
<dbReference type="PANTHER" id="PTHR22642:SF2">
    <property type="entry name" value="PROTEIN LONG AFTER FAR-RED 3"/>
    <property type="match status" value="1"/>
</dbReference>
<reference evidence="3" key="1">
    <citation type="journal article" date="2019" name="Int. J. Syst. Evol. Microbiol.">
        <title>The Global Catalogue of Microorganisms (GCM) 10K type strain sequencing project: providing services to taxonomists for standard genome sequencing and annotation.</title>
        <authorList>
            <consortium name="The Broad Institute Genomics Platform"/>
            <consortium name="The Broad Institute Genome Sequencing Center for Infectious Disease"/>
            <person name="Wu L."/>
            <person name="Ma J."/>
        </authorList>
    </citation>
    <scope>NUCLEOTIDE SEQUENCE [LARGE SCALE GENOMIC DNA]</scope>
    <source>
        <strain evidence="3">JCM 18325</strain>
    </source>
</reference>
<organism evidence="2 3">
    <name type="scientific">Litoribaculum gwangyangense</name>
    <dbReference type="NCBI Taxonomy" id="1130722"/>
    <lineage>
        <taxon>Bacteria</taxon>
        <taxon>Pseudomonadati</taxon>
        <taxon>Bacteroidota</taxon>
        <taxon>Flavobacteriia</taxon>
        <taxon>Flavobacteriales</taxon>
        <taxon>Flavobacteriaceae</taxon>
        <taxon>Litoribaculum</taxon>
    </lineage>
</organism>
<dbReference type="Gene3D" id="3.20.20.140">
    <property type="entry name" value="Metal-dependent hydrolases"/>
    <property type="match status" value="1"/>
</dbReference>
<dbReference type="RefSeq" id="WP_345277469.1">
    <property type="nucleotide sequence ID" value="NZ_BAABJW010000004.1"/>
</dbReference>
<dbReference type="InterPro" id="IPR013108">
    <property type="entry name" value="Amidohydro_3"/>
</dbReference>
<dbReference type="Gene3D" id="3.10.310.70">
    <property type="match status" value="1"/>
</dbReference>
<comment type="caution">
    <text evidence="2">The sequence shown here is derived from an EMBL/GenBank/DDBJ whole genome shotgun (WGS) entry which is preliminary data.</text>
</comment>
<keyword evidence="3" id="KW-1185">Reference proteome</keyword>
<dbReference type="SUPFAM" id="SSF51556">
    <property type="entry name" value="Metallo-dependent hydrolases"/>
    <property type="match status" value="1"/>
</dbReference>
<sequence>MKKFLLLSLFIGLISCQTKESVDSLIINGNIYTVNSEFEKAEAFAIKDGKFIEVGNSKDLQNKYIANTIIDAKGKSILPGLIDAHCHFLTLGQLQQQVNLVGTTSFEDMINKVVEFQNKNNLPYIRGRGWDQNDWEDKTMPTKEILDSLFPNTPVALTRIDGHASFCNKAALDLGNVTINSNIEGGEIEVKNGELTGILIDNAEQLVLDNWPKPTKEQLIDALLKAQDICLTYGLTSLSDAGPDIYTSSWIDKIDLIDSLQSTGDLRIRLYMMVPGTSKNLDFYLNNGIKKTNKLNVRSFKFYADGALGSRGALLREPYTDKPETHGIPVMSLNEIGAAAKRIANSEFQMNTHAIGDSANHAVLNTYKNVLQDKPNRRWRIEHAQVVSPDDFKYFDDILPSIQPTHATSDMYWAEDRVGPVRIKGGYAFKDLLNAYGKVALGTDFPVEQVSPFLTFYAAVSRQDLDQYPEGGFQIENALTREETLKGMTIWAAYSNFEENEKGSIEAGKFADFVILDKDIMTVDVAEIPNIKVINTFIDGKAQ</sequence>
<proteinExistence type="predicted"/>